<dbReference type="RefSeq" id="WP_301244954.1">
    <property type="nucleotide sequence ID" value="NZ_JAROCC010000013.1"/>
</dbReference>
<reference evidence="2" key="1">
    <citation type="submission" date="2023-03" db="EMBL/GenBank/DDBJ databases">
        <title>MT1 and MT2 Draft Genomes of Novel Species.</title>
        <authorList>
            <person name="Venkateswaran K."/>
        </authorList>
    </citation>
    <scope>NUCLEOTIDE SEQUENCE</scope>
    <source>
        <strain evidence="2">F6_3S_P_2</strain>
    </source>
</reference>
<dbReference type="EMBL" id="JAROCC010000013">
    <property type="protein sequence ID" value="MDN4608706.1"/>
    <property type="molecule type" value="Genomic_DNA"/>
</dbReference>
<name>A0ABT8JU63_9BACL</name>
<dbReference type="Pfam" id="PF21747">
    <property type="entry name" value="YpoC"/>
    <property type="match status" value="1"/>
</dbReference>
<sequence>MLNLYWNNWIWLNEKIATAFKQRDSKVENLMELAVDNYTEMIGSFVNIVAHAIDDPSEVIEPLNGRERLDFIRGRLNREFAYIQLDALYTEANKKAVSLLARNMIKSR</sequence>
<protein>
    <recommendedName>
        <fullName evidence="1">YpoC-like domain-containing protein</fullName>
    </recommendedName>
</protein>
<dbReference type="Proteomes" id="UP001175097">
    <property type="component" value="Unassembled WGS sequence"/>
</dbReference>
<comment type="caution">
    <text evidence="2">The sequence shown here is derived from an EMBL/GenBank/DDBJ whole genome shotgun (WGS) entry which is preliminary data.</text>
</comment>
<proteinExistence type="predicted"/>
<evidence type="ECO:0000313" key="2">
    <source>
        <dbReference type="EMBL" id="MDN4608706.1"/>
    </source>
</evidence>
<keyword evidence="3" id="KW-1185">Reference proteome</keyword>
<feature type="domain" description="YpoC-like" evidence="1">
    <location>
        <begin position="4"/>
        <end position="102"/>
    </location>
</feature>
<gene>
    <name evidence="2" type="ORF">P5G49_14695</name>
</gene>
<organism evidence="2 3">
    <name type="scientific">Sporosarcina highlanderae</name>
    <dbReference type="NCBI Taxonomy" id="3035916"/>
    <lineage>
        <taxon>Bacteria</taxon>
        <taxon>Bacillati</taxon>
        <taxon>Bacillota</taxon>
        <taxon>Bacilli</taxon>
        <taxon>Bacillales</taxon>
        <taxon>Caryophanaceae</taxon>
        <taxon>Sporosarcina</taxon>
    </lineage>
</organism>
<dbReference type="InterPro" id="IPR048427">
    <property type="entry name" value="YpoC"/>
</dbReference>
<evidence type="ECO:0000259" key="1">
    <source>
        <dbReference type="Pfam" id="PF21747"/>
    </source>
</evidence>
<accession>A0ABT8JU63</accession>
<evidence type="ECO:0000313" key="3">
    <source>
        <dbReference type="Proteomes" id="UP001175097"/>
    </source>
</evidence>